<evidence type="ECO:0000313" key="1">
    <source>
        <dbReference type="EMBL" id="OCT71591.1"/>
    </source>
</evidence>
<protein>
    <submittedName>
        <fullName evidence="1">Uncharacterized protein</fullName>
    </submittedName>
</protein>
<evidence type="ECO:0000313" key="2">
    <source>
        <dbReference type="Proteomes" id="UP000694892"/>
    </source>
</evidence>
<accession>A0A974CGC3</accession>
<sequence length="79" mass="9094">MEKGKNLILWPRGYNPMEAVAVVFSIGWCLTHHWSHAHCTSVIAFHFAFHNFLCSGHLAKQGKKKKEQSRLSVSLEIRF</sequence>
<proteinExistence type="predicted"/>
<name>A0A974CGC3_XENLA</name>
<dbReference type="EMBL" id="CM004478">
    <property type="protein sequence ID" value="OCT71591.1"/>
    <property type="molecule type" value="Genomic_DNA"/>
</dbReference>
<reference evidence="2" key="1">
    <citation type="journal article" date="2016" name="Nature">
        <title>Genome evolution in the allotetraploid frog Xenopus laevis.</title>
        <authorList>
            <person name="Session A.M."/>
            <person name="Uno Y."/>
            <person name="Kwon T."/>
            <person name="Chapman J.A."/>
            <person name="Toyoda A."/>
            <person name="Takahashi S."/>
            <person name="Fukui A."/>
            <person name="Hikosaka A."/>
            <person name="Suzuki A."/>
            <person name="Kondo M."/>
            <person name="van Heeringen S.J."/>
            <person name="Quigley I."/>
            <person name="Heinz S."/>
            <person name="Ogino H."/>
            <person name="Ochi H."/>
            <person name="Hellsten U."/>
            <person name="Lyons J.B."/>
            <person name="Simakov O."/>
            <person name="Putnam N."/>
            <person name="Stites J."/>
            <person name="Kuroki Y."/>
            <person name="Tanaka T."/>
            <person name="Michiue T."/>
            <person name="Watanabe M."/>
            <person name="Bogdanovic O."/>
            <person name="Lister R."/>
            <person name="Georgiou G."/>
            <person name="Paranjpe S.S."/>
            <person name="van Kruijsbergen I."/>
            <person name="Shu S."/>
            <person name="Carlson J."/>
            <person name="Kinoshita T."/>
            <person name="Ohta Y."/>
            <person name="Mawaribuchi S."/>
            <person name="Jenkins J."/>
            <person name="Grimwood J."/>
            <person name="Schmutz J."/>
            <person name="Mitros T."/>
            <person name="Mozaffari S.V."/>
            <person name="Suzuki Y."/>
            <person name="Haramoto Y."/>
            <person name="Yamamoto T.S."/>
            <person name="Takagi C."/>
            <person name="Heald R."/>
            <person name="Miller K."/>
            <person name="Haudenschild C."/>
            <person name="Kitzman J."/>
            <person name="Nakayama T."/>
            <person name="Izutsu Y."/>
            <person name="Robert J."/>
            <person name="Fortriede J."/>
            <person name="Burns K."/>
            <person name="Lotay V."/>
            <person name="Karimi K."/>
            <person name="Yasuoka Y."/>
            <person name="Dichmann D.S."/>
            <person name="Flajnik M.F."/>
            <person name="Houston D.W."/>
            <person name="Shendure J."/>
            <person name="DuPasquier L."/>
            <person name="Vize P.D."/>
            <person name="Zorn A.M."/>
            <person name="Ito M."/>
            <person name="Marcotte E.M."/>
            <person name="Wallingford J.B."/>
            <person name="Ito Y."/>
            <person name="Asashima M."/>
            <person name="Ueno N."/>
            <person name="Matsuda Y."/>
            <person name="Veenstra G.J."/>
            <person name="Fujiyama A."/>
            <person name="Harland R.M."/>
            <person name="Taira M."/>
            <person name="Rokhsar D.S."/>
        </authorList>
    </citation>
    <scope>NUCLEOTIDE SEQUENCE [LARGE SCALE GENOMIC DNA]</scope>
    <source>
        <strain evidence="2">J</strain>
    </source>
</reference>
<dbReference type="Proteomes" id="UP000694892">
    <property type="component" value="Chromosome 7L"/>
</dbReference>
<organism evidence="1 2">
    <name type="scientific">Xenopus laevis</name>
    <name type="common">African clawed frog</name>
    <dbReference type="NCBI Taxonomy" id="8355"/>
    <lineage>
        <taxon>Eukaryota</taxon>
        <taxon>Metazoa</taxon>
        <taxon>Chordata</taxon>
        <taxon>Craniata</taxon>
        <taxon>Vertebrata</taxon>
        <taxon>Euteleostomi</taxon>
        <taxon>Amphibia</taxon>
        <taxon>Batrachia</taxon>
        <taxon>Anura</taxon>
        <taxon>Pipoidea</taxon>
        <taxon>Pipidae</taxon>
        <taxon>Xenopodinae</taxon>
        <taxon>Xenopus</taxon>
        <taxon>Xenopus</taxon>
    </lineage>
</organism>
<dbReference type="AlphaFoldDB" id="A0A974CGC3"/>
<gene>
    <name evidence="1" type="ORF">XELAEV_18034569mg</name>
</gene>